<proteinExistence type="predicted"/>
<evidence type="ECO:0000313" key="2">
    <source>
        <dbReference type="EMBL" id="GBP16777.1"/>
    </source>
</evidence>
<evidence type="ECO:0000256" key="1">
    <source>
        <dbReference type="SAM" id="MobiDB-lite"/>
    </source>
</evidence>
<dbReference type="AlphaFoldDB" id="A0A4C1TS19"/>
<dbReference type="Proteomes" id="UP000299102">
    <property type="component" value="Unassembled WGS sequence"/>
</dbReference>
<comment type="caution">
    <text evidence="2">The sequence shown here is derived from an EMBL/GenBank/DDBJ whole genome shotgun (WGS) entry which is preliminary data.</text>
</comment>
<sequence>MRARTHARTYACTHMKLRRALRQLTSQVTSNISFIMEFSRSQRSCEQPQTGGVQKPPSKNTRNSRRVAKAFPASWGRNTKSDGGGNEPMEEKLQ</sequence>
<organism evidence="2 3">
    <name type="scientific">Eumeta variegata</name>
    <name type="common">Bagworm moth</name>
    <name type="synonym">Eumeta japonica</name>
    <dbReference type="NCBI Taxonomy" id="151549"/>
    <lineage>
        <taxon>Eukaryota</taxon>
        <taxon>Metazoa</taxon>
        <taxon>Ecdysozoa</taxon>
        <taxon>Arthropoda</taxon>
        <taxon>Hexapoda</taxon>
        <taxon>Insecta</taxon>
        <taxon>Pterygota</taxon>
        <taxon>Neoptera</taxon>
        <taxon>Endopterygota</taxon>
        <taxon>Lepidoptera</taxon>
        <taxon>Glossata</taxon>
        <taxon>Ditrysia</taxon>
        <taxon>Tineoidea</taxon>
        <taxon>Psychidae</taxon>
        <taxon>Oiketicinae</taxon>
        <taxon>Eumeta</taxon>
    </lineage>
</organism>
<dbReference type="EMBL" id="BGZK01000081">
    <property type="protein sequence ID" value="GBP16777.1"/>
    <property type="molecule type" value="Genomic_DNA"/>
</dbReference>
<feature type="compositionally biased region" description="Polar residues" evidence="1">
    <location>
        <begin position="40"/>
        <end position="61"/>
    </location>
</feature>
<gene>
    <name evidence="2" type="ORF">EVAR_13388_1</name>
</gene>
<evidence type="ECO:0000313" key="3">
    <source>
        <dbReference type="Proteomes" id="UP000299102"/>
    </source>
</evidence>
<reference evidence="2 3" key="1">
    <citation type="journal article" date="2019" name="Commun. Biol.">
        <title>The bagworm genome reveals a unique fibroin gene that provides high tensile strength.</title>
        <authorList>
            <person name="Kono N."/>
            <person name="Nakamura H."/>
            <person name="Ohtoshi R."/>
            <person name="Tomita M."/>
            <person name="Numata K."/>
            <person name="Arakawa K."/>
        </authorList>
    </citation>
    <scope>NUCLEOTIDE SEQUENCE [LARGE SCALE GENOMIC DNA]</scope>
</reference>
<accession>A0A4C1TS19</accession>
<protein>
    <submittedName>
        <fullName evidence="2">Uncharacterized protein</fullName>
    </submittedName>
</protein>
<name>A0A4C1TS19_EUMVA</name>
<keyword evidence="3" id="KW-1185">Reference proteome</keyword>
<feature type="region of interest" description="Disordered" evidence="1">
    <location>
        <begin position="40"/>
        <end position="94"/>
    </location>
</feature>